<reference evidence="2" key="1">
    <citation type="journal article" date="2007" name="Science">
        <title>Draft genome of the filarial nematode parasite Brugia malayi.</title>
        <authorList>
            <person name="Ghedin E."/>
            <person name="Wang S."/>
            <person name="Spiro D."/>
            <person name="Caler E."/>
            <person name="Zhao Q."/>
            <person name="Crabtree J."/>
            <person name="Allen J.E."/>
            <person name="Delcher A.L."/>
            <person name="Guiliano D.B."/>
            <person name="Miranda-Saavedra D."/>
            <person name="Angiuoli S.V."/>
            <person name="Creasy T."/>
            <person name="Amedeo P."/>
            <person name="Haas B."/>
            <person name="El-Sayed N.M."/>
            <person name="Wortman J.R."/>
            <person name="Feldblyum T."/>
            <person name="Tallon L."/>
            <person name="Schatz M."/>
            <person name="Shumway M."/>
            <person name="Koo H."/>
            <person name="Salzberg S.L."/>
            <person name="Schobel S."/>
            <person name="Pertea M."/>
            <person name="Pop M."/>
            <person name="White O."/>
            <person name="Barton G.J."/>
            <person name="Carlow C.K."/>
            <person name="Crawford M.J."/>
            <person name="Daub J."/>
            <person name="Dimmic M.W."/>
            <person name="Estes C.F."/>
            <person name="Foster J.M."/>
            <person name="Ganatra M."/>
            <person name="Gregory W.F."/>
            <person name="Johnson N.M."/>
            <person name="Jin J."/>
            <person name="Komuniecki R."/>
            <person name="Korf I."/>
            <person name="Kumar S."/>
            <person name="Laney S."/>
            <person name="Li B.W."/>
            <person name="Li W."/>
            <person name="Lindblom T.H."/>
            <person name="Lustigman S."/>
            <person name="Ma D."/>
            <person name="Maina C.V."/>
            <person name="Martin D.M."/>
            <person name="McCarter J.P."/>
            <person name="McReynolds L."/>
            <person name="Mitreva M."/>
            <person name="Nutman T.B."/>
            <person name="Parkinson J."/>
            <person name="Peregrin-Alvarez J.M."/>
            <person name="Poole C."/>
            <person name="Ren Q."/>
            <person name="Saunders L."/>
            <person name="Sluder A.E."/>
            <person name="Smith K."/>
            <person name="Stanke M."/>
            <person name="Unnasch T.R."/>
            <person name="Ware J."/>
            <person name="Wei A.D."/>
            <person name="Weil G."/>
            <person name="Williams D.J."/>
            <person name="Zhang Y."/>
            <person name="Williams S.A."/>
            <person name="Fraser-Liggett C."/>
            <person name="Slatko B."/>
            <person name="Blaxter M.L."/>
            <person name="Scott A.L."/>
        </authorList>
    </citation>
    <scope>NUCLEOTIDE SEQUENCE</scope>
    <source>
        <strain evidence="2">FR3</strain>
    </source>
</reference>
<reference evidence="2" key="2">
    <citation type="submission" date="2012-12" db="EMBL/GenBank/DDBJ databases">
        <authorList>
            <consortium name="WormBase Consortium"/>
            <person name="Ghedin E."/>
            <person name="Paulini M."/>
        </authorList>
    </citation>
    <scope>NUCLEOTIDE SEQUENCE</scope>
    <source>
        <strain evidence="2">FR3</strain>
    </source>
</reference>
<keyword evidence="1" id="KW-1133">Transmembrane helix</keyword>
<accession>A0A1I9G6L7</accession>
<organism evidence="2">
    <name type="scientific">Brugia malayi</name>
    <name type="common">Filarial nematode worm</name>
    <dbReference type="NCBI Taxonomy" id="6279"/>
    <lineage>
        <taxon>Eukaryota</taxon>
        <taxon>Metazoa</taxon>
        <taxon>Ecdysozoa</taxon>
        <taxon>Nematoda</taxon>
        <taxon>Chromadorea</taxon>
        <taxon>Rhabditida</taxon>
        <taxon>Spirurina</taxon>
        <taxon>Spiruromorpha</taxon>
        <taxon>Filarioidea</taxon>
        <taxon>Onchocercidae</taxon>
        <taxon>Brugia</taxon>
    </lineage>
</organism>
<keyword evidence="1" id="KW-0812">Transmembrane</keyword>
<keyword evidence="1" id="KW-0472">Membrane</keyword>
<gene>
    <name evidence="2" type="primary">Bm9895</name>
    <name evidence="2" type="ORF">BM_Bm9895</name>
</gene>
<dbReference type="AlphaFoldDB" id="A0A1I9G6L7"/>
<evidence type="ECO:0000256" key="1">
    <source>
        <dbReference type="SAM" id="Phobius"/>
    </source>
</evidence>
<dbReference type="EMBL" id="LN856956">
    <property type="protein sequence ID" value="CDQ06839.1"/>
    <property type="molecule type" value="Genomic_DNA"/>
</dbReference>
<feature type="transmembrane region" description="Helical" evidence="1">
    <location>
        <begin position="42"/>
        <end position="64"/>
    </location>
</feature>
<protein>
    <submittedName>
        <fullName evidence="2">Bm9895</fullName>
    </submittedName>
</protein>
<sequence length="70" mass="7927">MGKNFGIFGLDKQKSGQPENSIGRITDAMLPWKLFETKKLKYVFVCMCLCVYVCVCVCVCVKIIPQIFIS</sequence>
<evidence type="ECO:0000313" key="2">
    <source>
        <dbReference type="EMBL" id="CDQ06839.1"/>
    </source>
</evidence>
<name>A0A1I9G6L7_BRUMA</name>
<proteinExistence type="predicted"/>